<protein>
    <recommendedName>
        <fullName evidence="7">RALBP1 associated Eps domain containing 2</fullName>
    </recommendedName>
</protein>
<evidence type="ECO:0000256" key="1">
    <source>
        <dbReference type="SAM" id="Coils"/>
    </source>
</evidence>
<dbReference type="PANTHER" id="PTHR11216">
    <property type="entry name" value="EH DOMAIN"/>
    <property type="match status" value="1"/>
</dbReference>
<feature type="compositionally biased region" description="Basic and acidic residues" evidence="2">
    <location>
        <begin position="439"/>
        <end position="448"/>
    </location>
</feature>
<dbReference type="SMART" id="SM00027">
    <property type="entry name" value="EH"/>
    <property type="match status" value="1"/>
</dbReference>
<feature type="region of interest" description="Disordered" evidence="2">
    <location>
        <begin position="333"/>
        <end position="609"/>
    </location>
</feature>
<dbReference type="AlphaFoldDB" id="A0AAN9ZGT4"/>
<evidence type="ECO:0000259" key="3">
    <source>
        <dbReference type="PROSITE" id="PS50031"/>
    </source>
</evidence>
<feature type="region of interest" description="Disordered" evidence="2">
    <location>
        <begin position="660"/>
        <end position="682"/>
    </location>
</feature>
<feature type="domain" description="EF-hand" evidence="4">
    <location>
        <begin position="281"/>
        <end position="316"/>
    </location>
</feature>
<keyword evidence="6" id="KW-1185">Reference proteome</keyword>
<dbReference type="PROSITE" id="PS50222">
    <property type="entry name" value="EF_HAND_2"/>
    <property type="match status" value="1"/>
</dbReference>
<dbReference type="GO" id="GO:0006897">
    <property type="term" value="P:endocytosis"/>
    <property type="evidence" value="ECO:0007669"/>
    <property type="project" value="TreeGrafter"/>
</dbReference>
<feature type="compositionally biased region" description="Low complexity" evidence="2">
    <location>
        <begin position="172"/>
        <end position="191"/>
    </location>
</feature>
<dbReference type="PROSITE" id="PS50031">
    <property type="entry name" value="EH"/>
    <property type="match status" value="1"/>
</dbReference>
<dbReference type="GO" id="GO:0005737">
    <property type="term" value="C:cytoplasm"/>
    <property type="evidence" value="ECO:0007669"/>
    <property type="project" value="TreeGrafter"/>
</dbReference>
<feature type="compositionally biased region" description="Low complexity" evidence="2">
    <location>
        <begin position="534"/>
        <end position="548"/>
    </location>
</feature>
<evidence type="ECO:0000313" key="6">
    <source>
        <dbReference type="Proteomes" id="UP001378592"/>
    </source>
</evidence>
<dbReference type="GO" id="GO:0005509">
    <property type="term" value="F:calcium ion binding"/>
    <property type="evidence" value="ECO:0007669"/>
    <property type="project" value="InterPro"/>
</dbReference>
<dbReference type="InterPro" id="IPR000261">
    <property type="entry name" value="EH_dom"/>
</dbReference>
<dbReference type="CDD" id="cd00052">
    <property type="entry name" value="EH"/>
    <property type="match status" value="1"/>
</dbReference>
<feature type="compositionally biased region" description="Low complexity" evidence="2">
    <location>
        <begin position="334"/>
        <end position="346"/>
    </location>
</feature>
<dbReference type="EMBL" id="JAZDUA010000018">
    <property type="protein sequence ID" value="KAK7872955.1"/>
    <property type="molecule type" value="Genomic_DNA"/>
</dbReference>
<proteinExistence type="predicted"/>
<comment type="caution">
    <text evidence="5">The sequence shown here is derived from an EMBL/GenBank/DDBJ whole genome shotgun (WGS) entry which is preliminary data.</text>
</comment>
<feature type="compositionally biased region" description="Pro residues" evidence="2">
    <location>
        <begin position="495"/>
        <end position="511"/>
    </location>
</feature>
<evidence type="ECO:0000256" key="2">
    <source>
        <dbReference type="SAM" id="MobiDB-lite"/>
    </source>
</evidence>
<reference evidence="5 6" key="1">
    <citation type="submission" date="2024-03" db="EMBL/GenBank/DDBJ databases">
        <title>The genome assembly and annotation of the cricket Gryllus longicercus Weissman &amp; Gray.</title>
        <authorList>
            <person name="Szrajer S."/>
            <person name="Gray D."/>
            <person name="Ylla G."/>
        </authorList>
    </citation>
    <scope>NUCLEOTIDE SEQUENCE [LARGE SCALE GENOMIC DNA]</scope>
    <source>
        <strain evidence="5">DAG 2021-001</strain>
        <tissue evidence="5">Whole body minus gut</tissue>
    </source>
</reference>
<feature type="domain" description="EH" evidence="3">
    <location>
        <begin position="248"/>
        <end position="337"/>
    </location>
</feature>
<evidence type="ECO:0008006" key="7">
    <source>
        <dbReference type="Google" id="ProtNLM"/>
    </source>
</evidence>
<feature type="coiled-coil region" evidence="1">
    <location>
        <begin position="689"/>
        <end position="730"/>
    </location>
</feature>
<feature type="region of interest" description="Disordered" evidence="2">
    <location>
        <begin position="113"/>
        <end position="198"/>
    </location>
</feature>
<gene>
    <name evidence="5" type="ORF">R5R35_004265</name>
</gene>
<dbReference type="GO" id="GO:0016197">
    <property type="term" value="P:endosomal transport"/>
    <property type="evidence" value="ECO:0007669"/>
    <property type="project" value="TreeGrafter"/>
</dbReference>
<feature type="compositionally biased region" description="Pro residues" evidence="2">
    <location>
        <begin position="347"/>
        <end position="359"/>
    </location>
</feature>
<sequence length="749" mass="79807">MEEIQLSETEQRYFGDLFTCCDSDKTGKVPVYKASELFRSANLPLDVLKQITELCGGRSSHLGRRQFYSALKLIAAYQAGLPLRTDLDAPLPRLSWPTSAGKWEQQHVSRHLGSPDLIQLSDTDRTPTPQKDTTPHIVSGSDSSTVDLRGTAESPARNGRSLSPTSSVGLKASRSPEASSTASDSPTPTNSVQERQWAASAHWHGIVCEEQRQLLGTEEESSDRHSSEEEGEGDPDAEAEVWLITDEQREYYSAQFRSLQPDPAGLIAGPVARLFFEKSRLPVHELRKIWQLADVTKDGALSLEEFNTAMHLVVLRRNNIDLPDALPPSLVPNVPAAAQGSSGGPPAHAPPPVVAPPEIPPHEESPPSLSPLGGESASPPRSKEWTKFVDSPTSSVSSPGPKPVNFDFHKSAVEQDPKILHPVPLRLTPESLPAGEDGEPCRSPRKLVEPQPIPYEQLGGEGSPKKGLVASGAEAIGTPAALPSDLRPIQRPQPKKPAAPGPGAIPPPPAPSTATISEEVVASQGPGMGGASGSGPTSLPAAAATAGAQMGPKKEPPPPPPPRPYRTHTRSSSLDLNRLGKNAVLLGTPPVVPPRISPSTTSPKKLIGQRSEGDVLALVGDHAGFADFAQFGQEEDNADAGHPRKHGAFEVYRKPISRVGGSDAGLGLQGTESPSDDMPCHRHRPQEALRRLQEQNSLLARVCQELAQELAEVQEERAALELQLEQLRVGGVVAPSAQPPAALVQTSTE</sequence>
<accession>A0AAN9ZGT4</accession>
<dbReference type="Gene3D" id="1.10.238.10">
    <property type="entry name" value="EF-hand"/>
    <property type="match status" value="2"/>
</dbReference>
<evidence type="ECO:0000313" key="5">
    <source>
        <dbReference type="EMBL" id="KAK7872955.1"/>
    </source>
</evidence>
<dbReference type="SMART" id="SM00054">
    <property type="entry name" value="EFh"/>
    <property type="match status" value="1"/>
</dbReference>
<feature type="compositionally biased region" description="Acidic residues" evidence="2">
    <location>
        <begin position="229"/>
        <end position="238"/>
    </location>
</feature>
<feature type="compositionally biased region" description="Low complexity" evidence="2">
    <location>
        <begin position="366"/>
        <end position="380"/>
    </location>
</feature>
<dbReference type="PANTHER" id="PTHR11216:SF174">
    <property type="entry name" value="GH06923P"/>
    <property type="match status" value="1"/>
</dbReference>
<name>A0AAN9ZGT4_9ORTH</name>
<feature type="region of interest" description="Disordered" evidence="2">
    <location>
        <begin position="215"/>
        <end position="238"/>
    </location>
</feature>
<dbReference type="GO" id="GO:0005886">
    <property type="term" value="C:plasma membrane"/>
    <property type="evidence" value="ECO:0007669"/>
    <property type="project" value="TreeGrafter"/>
</dbReference>
<feature type="compositionally biased region" description="Basic and acidic residues" evidence="2">
    <location>
        <begin position="407"/>
        <end position="419"/>
    </location>
</feature>
<organism evidence="5 6">
    <name type="scientific">Gryllus longicercus</name>
    <dbReference type="NCBI Taxonomy" id="2509291"/>
    <lineage>
        <taxon>Eukaryota</taxon>
        <taxon>Metazoa</taxon>
        <taxon>Ecdysozoa</taxon>
        <taxon>Arthropoda</taxon>
        <taxon>Hexapoda</taxon>
        <taxon>Insecta</taxon>
        <taxon>Pterygota</taxon>
        <taxon>Neoptera</taxon>
        <taxon>Polyneoptera</taxon>
        <taxon>Orthoptera</taxon>
        <taxon>Ensifera</taxon>
        <taxon>Gryllidea</taxon>
        <taxon>Grylloidea</taxon>
        <taxon>Gryllidae</taxon>
        <taxon>Gryllinae</taxon>
        <taxon>Gryllus</taxon>
    </lineage>
</organism>
<keyword evidence="1" id="KW-0175">Coiled coil</keyword>
<dbReference type="InterPro" id="IPR011992">
    <property type="entry name" value="EF-hand-dom_pair"/>
</dbReference>
<evidence type="ECO:0000259" key="4">
    <source>
        <dbReference type="PROSITE" id="PS50222"/>
    </source>
</evidence>
<dbReference type="Proteomes" id="UP001378592">
    <property type="component" value="Unassembled WGS sequence"/>
</dbReference>
<dbReference type="Pfam" id="PF12763">
    <property type="entry name" value="EH"/>
    <property type="match status" value="1"/>
</dbReference>
<dbReference type="InterPro" id="IPR002048">
    <property type="entry name" value="EF_hand_dom"/>
</dbReference>
<dbReference type="SUPFAM" id="SSF47473">
    <property type="entry name" value="EF-hand"/>
    <property type="match status" value="2"/>
</dbReference>